<dbReference type="EC" id="4.1.1.49" evidence="3 10"/>
<keyword evidence="10" id="KW-0464">Manganese</keyword>
<reference evidence="11 12" key="1">
    <citation type="submission" date="2016-10" db="EMBL/GenBank/DDBJ databases">
        <authorList>
            <person name="de Groot N.N."/>
        </authorList>
    </citation>
    <scope>NUCLEOTIDE SEQUENCE [LARGE SCALE GENOMIC DNA]</scope>
    <source>
        <strain evidence="11 12">DSM 21668</strain>
    </source>
</reference>
<keyword evidence="7 10" id="KW-0067">ATP-binding</keyword>
<gene>
    <name evidence="10" type="primary">pckA</name>
    <name evidence="11" type="ORF">SAMN04488090_3711</name>
</gene>
<evidence type="ECO:0000256" key="9">
    <source>
        <dbReference type="ARBA" id="ARBA00047371"/>
    </source>
</evidence>
<protein>
    <recommendedName>
        <fullName evidence="3 10">Phosphoenolpyruvate carboxykinase (ATP)</fullName>
        <shortName evidence="10">PCK</shortName>
        <shortName evidence="10">PEP carboxykinase</shortName>
        <shortName evidence="10">PEPCK</shortName>
        <ecNumber evidence="3 10">4.1.1.49</ecNumber>
    </recommendedName>
</protein>
<comment type="pathway">
    <text evidence="1 10">Carbohydrate biosynthesis; gluconeogenesis.</text>
</comment>
<feature type="binding site" evidence="10">
    <location>
        <position position="238"/>
    </location>
    <ligand>
        <name>ATP</name>
        <dbReference type="ChEBI" id="CHEBI:30616"/>
    </ligand>
</feature>
<evidence type="ECO:0000256" key="10">
    <source>
        <dbReference type="HAMAP-Rule" id="MF_00453"/>
    </source>
</evidence>
<keyword evidence="11" id="KW-0670">Pyruvate</keyword>
<dbReference type="GO" id="GO:0004612">
    <property type="term" value="F:phosphoenolpyruvate carboxykinase (ATP) activity"/>
    <property type="evidence" value="ECO:0007669"/>
    <property type="project" value="UniProtKB-UniRule"/>
</dbReference>
<dbReference type="PANTHER" id="PTHR30031">
    <property type="entry name" value="PHOSPHOENOLPYRUVATE CARBOXYKINASE ATP"/>
    <property type="match status" value="1"/>
</dbReference>
<sequence>MKKFANTFVPSVTELPYPVPASSRIYRFIPSFFMVNAPVLQPETDSRPASAAELLEKALLRGEGVLTDTGALRVMTGRFTGRSPKDRFWGSDAFTRDRIAWGDVNQAIRPEQAEGLFRKMEAYLKGREVFVRNARACAADDYRLDVRVVTTLAWQSLFVSHLFIETDNTAPEWTIYSIPEFEADPQTDGTRQGNFTVIDVARKRILIGGTGYAGEIKKAVFSVLNLLLPVERGVLPMHCSVNVGKQGDTAVFFGLSGTGKTTLSADPDRRLVGDDEHGWSDTGVFNFEGGCYAKAIGLSAEREPQIFAAVRDGAVLENTPFIDGTRTPDYASDAITENTRAAYPLTYIQGALLPSVAGIPENIFFLTADAFGVLPPVSRLTPGQAVYHFLSGFTSKLAGTEVGVTEPCSTFSACFGAAFLPLDPVVYAEMLGEKIRKYNVNVWLVNTGWTGGGYGTGSRIPLRYTRAMISAALEGQLTAFEPDEVFGVARAVHCPGVPDELLCPRLTWASAGEYLLQANKLAVTFQKNFNRFEGRVSADVLVGRPEPVYEG</sequence>
<keyword evidence="5 10" id="KW-0547">Nucleotide-binding</keyword>
<comment type="function">
    <text evidence="10">Involved in the gluconeogenesis. Catalyzes the conversion of oxaloacetate (OAA) to phosphoenolpyruvate (PEP) through direct phosphoryl transfer between the nucleoside triphosphate and OAA.</text>
</comment>
<dbReference type="NCBIfam" id="TIGR00224">
    <property type="entry name" value="pckA"/>
    <property type="match status" value="1"/>
</dbReference>
<feature type="binding site" evidence="10">
    <location>
        <position position="218"/>
    </location>
    <ligand>
        <name>Mn(2+)</name>
        <dbReference type="ChEBI" id="CHEBI:29035"/>
    </ligand>
</feature>
<keyword evidence="10" id="KW-0479">Metal-binding</keyword>
<dbReference type="GO" id="GO:0005524">
    <property type="term" value="F:ATP binding"/>
    <property type="evidence" value="ECO:0007669"/>
    <property type="project" value="UniProtKB-UniRule"/>
</dbReference>
<comment type="cofactor">
    <cofactor evidence="10">
        <name>Mn(2+)</name>
        <dbReference type="ChEBI" id="CHEBI:29035"/>
    </cofactor>
    <text evidence="10">Binds 1 Mn(2+) ion per subunit.</text>
</comment>
<evidence type="ECO:0000256" key="1">
    <source>
        <dbReference type="ARBA" id="ARBA00004742"/>
    </source>
</evidence>
<keyword evidence="12" id="KW-1185">Reference proteome</keyword>
<dbReference type="InterPro" id="IPR001272">
    <property type="entry name" value="PEP_carboxykinase_ATP"/>
</dbReference>
<dbReference type="AlphaFoldDB" id="A0A1G9U8H6"/>
<evidence type="ECO:0000256" key="5">
    <source>
        <dbReference type="ARBA" id="ARBA00022741"/>
    </source>
</evidence>
<name>A0A1G9U8H6_9BACT</name>
<feature type="binding site" evidence="10">
    <location>
        <position position="82"/>
    </location>
    <ligand>
        <name>substrate</name>
    </ligand>
</feature>
<dbReference type="HAMAP" id="MF_00453">
    <property type="entry name" value="PEPCK_ATP"/>
    <property type="match status" value="1"/>
</dbReference>
<comment type="similarity">
    <text evidence="2 10">Belongs to the phosphoenolpyruvate carboxykinase (ATP) family.</text>
</comment>
<keyword evidence="10" id="KW-0963">Cytoplasm</keyword>
<evidence type="ECO:0000256" key="6">
    <source>
        <dbReference type="ARBA" id="ARBA00022793"/>
    </source>
</evidence>
<feature type="binding site" evidence="10">
    <location>
        <begin position="254"/>
        <end position="262"/>
    </location>
    <ligand>
        <name>ATP</name>
        <dbReference type="ChEBI" id="CHEBI:30616"/>
    </ligand>
</feature>
<evidence type="ECO:0000256" key="2">
    <source>
        <dbReference type="ARBA" id="ARBA00006052"/>
    </source>
</evidence>
<feature type="binding site" evidence="10">
    <location>
        <begin position="459"/>
        <end position="460"/>
    </location>
    <ligand>
        <name>ATP</name>
        <dbReference type="ChEBI" id="CHEBI:30616"/>
    </ligand>
</feature>
<keyword evidence="6 10" id="KW-0210">Decarboxylase</keyword>
<evidence type="ECO:0000313" key="11">
    <source>
        <dbReference type="EMBL" id="SDM56004.1"/>
    </source>
</evidence>
<dbReference type="Proteomes" id="UP000198901">
    <property type="component" value="Unassembled WGS sequence"/>
</dbReference>
<feature type="binding site" evidence="10">
    <location>
        <position position="340"/>
    </location>
    <ligand>
        <name>substrate</name>
    </ligand>
</feature>
<dbReference type="InterPro" id="IPR013035">
    <property type="entry name" value="PEP_carboxykinase_C"/>
</dbReference>
<dbReference type="GO" id="GO:0046872">
    <property type="term" value="F:metal ion binding"/>
    <property type="evidence" value="ECO:0007669"/>
    <property type="project" value="UniProtKB-KW"/>
</dbReference>
<dbReference type="Gene3D" id="3.90.228.20">
    <property type="match status" value="1"/>
</dbReference>
<keyword evidence="11" id="KW-0418">Kinase</keyword>
<keyword evidence="11" id="KW-0808">Transferase</keyword>
<dbReference type="InterPro" id="IPR008210">
    <property type="entry name" value="PEP_carboxykinase_N"/>
</dbReference>
<dbReference type="PANTHER" id="PTHR30031:SF0">
    <property type="entry name" value="PHOSPHOENOLPYRUVATE CARBOXYKINASE (ATP)"/>
    <property type="match status" value="1"/>
</dbReference>
<dbReference type="Gene3D" id="3.40.449.10">
    <property type="entry name" value="Phosphoenolpyruvate Carboxykinase, domain 1"/>
    <property type="match status" value="1"/>
</dbReference>
<organism evidence="11 12">
    <name type="scientific">Siphonobacter aquaeclarae</name>
    <dbReference type="NCBI Taxonomy" id="563176"/>
    <lineage>
        <taxon>Bacteria</taxon>
        <taxon>Pseudomonadati</taxon>
        <taxon>Bacteroidota</taxon>
        <taxon>Cytophagia</taxon>
        <taxon>Cytophagales</taxon>
        <taxon>Cytophagaceae</taxon>
        <taxon>Siphonobacter</taxon>
    </lineage>
</organism>
<dbReference type="NCBIfam" id="NF006820">
    <property type="entry name" value="PRK09344.1-2"/>
    <property type="match status" value="1"/>
</dbReference>
<accession>A0A1G9U8H6</accession>
<feature type="binding site" evidence="10">
    <location>
        <position position="465"/>
    </location>
    <ligand>
        <name>ATP</name>
        <dbReference type="ChEBI" id="CHEBI:30616"/>
    </ligand>
</feature>
<dbReference type="GO" id="GO:0006094">
    <property type="term" value="P:gluconeogenesis"/>
    <property type="evidence" value="ECO:0007669"/>
    <property type="project" value="UniProtKB-UniRule"/>
</dbReference>
<evidence type="ECO:0000256" key="4">
    <source>
        <dbReference type="ARBA" id="ARBA00022432"/>
    </source>
</evidence>
<keyword evidence="8 10" id="KW-0456">Lyase</keyword>
<feature type="binding site" evidence="10">
    <location>
        <position position="275"/>
    </location>
    <ligand>
        <name>Mn(2+)</name>
        <dbReference type="ChEBI" id="CHEBI:29035"/>
    </ligand>
</feature>
<dbReference type="GO" id="GO:0016301">
    <property type="term" value="F:kinase activity"/>
    <property type="evidence" value="ECO:0007669"/>
    <property type="project" value="UniProtKB-KW"/>
</dbReference>
<dbReference type="Pfam" id="PF01293">
    <property type="entry name" value="PEPCK_ATP"/>
    <property type="match status" value="1"/>
</dbReference>
<dbReference type="STRING" id="563176.SAMN04488090_3711"/>
<evidence type="ECO:0000256" key="7">
    <source>
        <dbReference type="ARBA" id="ARBA00022840"/>
    </source>
</evidence>
<evidence type="ECO:0000313" key="12">
    <source>
        <dbReference type="Proteomes" id="UP000198901"/>
    </source>
</evidence>
<dbReference type="Gene3D" id="2.170.8.10">
    <property type="entry name" value="Phosphoenolpyruvate Carboxykinase, domain 2"/>
    <property type="match status" value="1"/>
</dbReference>
<dbReference type="NCBIfam" id="NF006821">
    <property type="entry name" value="PRK09344.1-3"/>
    <property type="match status" value="1"/>
</dbReference>
<feature type="binding site" evidence="10">
    <location>
        <position position="303"/>
    </location>
    <ligand>
        <name>ATP</name>
        <dbReference type="ChEBI" id="CHEBI:30616"/>
    </ligand>
</feature>
<dbReference type="UniPathway" id="UPA00138"/>
<dbReference type="PIRSF" id="PIRSF006294">
    <property type="entry name" value="PEP_crbxkin"/>
    <property type="match status" value="1"/>
</dbReference>
<dbReference type="RefSeq" id="WP_245689949.1">
    <property type="nucleotide sequence ID" value="NZ_FNGS01000007.1"/>
</dbReference>
<dbReference type="GO" id="GO:0005829">
    <property type="term" value="C:cytosol"/>
    <property type="evidence" value="ECO:0007669"/>
    <property type="project" value="TreeGrafter"/>
</dbReference>
<evidence type="ECO:0000256" key="8">
    <source>
        <dbReference type="ARBA" id="ARBA00023239"/>
    </source>
</evidence>
<feature type="binding site" evidence="10">
    <location>
        <position position="218"/>
    </location>
    <ligand>
        <name>ATP</name>
        <dbReference type="ChEBI" id="CHEBI:30616"/>
    </ligand>
</feature>
<proteinExistence type="inferred from homology"/>
<feature type="binding site" evidence="10">
    <location>
        <position position="212"/>
    </location>
    <ligand>
        <name>substrate</name>
    </ligand>
</feature>
<dbReference type="EMBL" id="FNGS01000007">
    <property type="protein sequence ID" value="SDM56004.1"/>
    <property type="molecule type" value="Genomic_DNA"/>
</dbReference>
<dbReference type="SUPFAM" id="SSF53795">
    <property type="entry name" value="PEP carboxykinase-like"/>
    <property type="match status" value="1"/>
</dbReference>
<feature type="binding site" evidence="10">
    <location>
        <position position="218"/>
    </location>
    <ligand>
        <name>substrate</name>
    </ligand>
</feature>
<keyword evidence="4 10" id="KW-0312">Gluconeogenesis</keyword>
<comment type="subcellular location">
    <subcellularLocation>
        <location evidence="10">Cytoplasm</location>
    </subcellularLocation>
</comment>
<feature type="binding site" evidence="10">
    <location>
        <position position="238"/>
    </location>
    <ligand>
        <name>Mn(2+)</name>
        <dbReference type="ChEBI" id="CHEBI:29035"/>
    </ligand>
</feature>
<comment type="catalytic activity">
    <reaction evidence="9 10">
        <text>oxaloacetate + ATP = phosphoenolpyruvate + ADP + CO2</text>
        <dbReference type="Rhea" id="RHEA:18617"/>
        <dbReference type="ChEBI" id="CHEBI:16452"/>
        <dbReference type="ChEBI" id="CHEBI:16526"/>
        <dbReference type="ChEBI" id="CHEBI:30616"/>
        <dbReference type="ChEBI" id="CHEBI:58702"/>
        <dbReference type="ChEBI" id="CHEBI:456216"/>
        <dbReference type="EC" id="4.1.1.49"/>
    </reaction>
</comment>
<feature type="binding site" evidence="10">
    <location>
        <position position="340"/>
    </location>
    <ligand>
        <name>ATP</name>
        <dbReference type="ChEBI" id="CHEBI:30616"/>
    </ligand>
</feature>
<evidence type="ECO:0000256" key="3">
    <source>
        <dbReference type="ARBA" id="ARBA00012363"/>
    </source>
</evidence>
<dbReference type="SUPFAM" id="SSF68923">
    <property type="entry name" value="PEP carboxykinase N-terminal domain"/>
    <property type="match status" value="1"/>
</dbReference>